<dbReference type="InterPro" id="IPR055359">
    <property type="entry name" value="Nip7_N_euk"/>
</dbReference>
<dbReference type="OrthoDB" id="27490at2759"/>
<evidence type="ECO:0000256" key="4">
    <source>
        <dbReference type="ARBA" id="ARBA00022884"/>
    </source>
</evidence>
<gene>
    <name evidence="9" type="ORF">SPPG_08606</name>
</gene>
<comment type="subunit">
    <text evidence="7">Interacts with pre-ribosome complex.</text>
</comment>
<dbReference type="STRING" id="645134.A0A0L0H4W4"/>
<dbReference type="InterPro" id="IPR016686">
    <property type="entry name" value="Ribosomal_synth_fac_NIP7"/>
</dbReference>
<evidence type="ECO:0000256" key="7">
    <source>
        <dbReference type="PIRNR" id="PIRNR017190"/>
    </source>
</evidence>
<dbReference type="GO" id="GO:0005730">
    <property type="term" value="C:nucleolus"/>
    <property type="evidence" value="ECO:0007669"/>
    <property type="project" value="UniProtKB-SubCell"/>
</dbReference>
<dbReference type="GO" id="GO:1902626">
    <property type="term" value="P:assembly of large subunit precursor of preribosome"/>
    <property type="evidence" value="ECO:0007669"/>
    <property type="project" value="EnsemblFungi"/>
</dbReference>
<dbReference type="VEuPathDB" id="FungiDB:SPPG_08606"/>
<evidence type="ECO:0000256" key="2">
    <source>
        <dbReference type="ARBA" id="ARBA00009895"/>
    </source>
</evidence>
<dbReference type="OMA" id="LISMGTC"/>
<dbReference type="PANTHER" id="PTHR23415">
    <property type="entry name" value="CYCLIN-DEPENDENT KINASES REGULATORY SUBUNIT/60S RIBOSOME SUBUNIT BIOGENESIS PROTEIN NIP7"/>
    <property type="match status" value="1"/>
</dbReference>
<comment type="subcellular location">
    <subcellularLocation>
        <location evidence="1">Nucleus</location>
        <location evidence="1">Nucleolus</location>
    </subcellularLocation>
</comment>
<name>A0A0L0H4W4_SPIPD</name>
<dbReference type="GO" id="GO:0030687">
    <property type="term" value="C:preribosome, large subunit precursor"/>
    <property type="evidence" value="ECO:0007669"/>
    <property type="project" value="EnsemblFungi"/>
</dbReference>
<evidence type="ECO:0000256" key="3">
    <source>
        <dbReference type="ARBA" id="ARBA00022517"/>
    </source>
</evidence>
<dbReference type="PROSITE" id="PS50890">
    <property type="entry name" value="PUA"/>
    <property type="match status" value="1"/>
</dbReference>
<dbReference type="InterPro" id="IPR002478">
    <property type="entry name" value="PUA"/>
</dbReference>
<dbReference type="InterPro" id="IPR036974">
    <property type="entry name" value="PUA_sf"/>
</dbReference>
<comment type="similarity">
    <text evidence="2 7">Belongs to the NIP7 family.</text>
</comment>
<keyword evidence="3 7" id="KW-0690">Ribosome biogenesis</keyword>
<dbReference type="FunFam" id="2.30.130.10:FF:000002">
    <property type="entry name" value="60S ribosome subunit biogenesis protein NIP7 homolog"/>
    <property type="match status" value="1"/>
</dbReference>
<dbReference type="Gene3D" id="2.30.130.10">
    <property type="entry name" value="PUA domain"/>
    <property type="match status" value="1"/>
</dbReference>
<dbReference type="AlphaFoldDB" id="A0A0L0H4W4"/>
<dbReference type="GO" id="GO:0003723">
    <property type="term" value="F:RNA binding"/>
    <property type="evidence" value="ECO:0007669"/>
    <property type="project" value="UniProtKB-KW"/>
</dbReference>
<dbReference type="SUPFAM" id="SSF88697">
    <property type="entry name" value="PUA domain-like"/>
    <property type="match status" value="1"/>
</dbReference>
<evidence type="ECO:0000256" key="6">
    <source>
        <dbReference type="ARBA" id="ARBA00054591"/>
    </source>
</evidence>
<dbReference type="FunFam" id="3.10.450.220:FF:000001">
    <property type="entry name" value="60S ribosome subunit biogenesis protein NIP7 homolog"/>
    <property type="match status" value="1"/>
</dbReference>
<dbReference type="Gene3D" id="3.10.450.220">
    <property type="match status" value="1"/>
</dbReference>
<dbReference type="GO" id="GO:0005737">
    <property type="term" value="C:cytoplasm"/>
    <property type="evidence" value="ECO:0007669"/>
    <property type="project" value="EnsemblFungi"/>
</dbReference>
<dbReference type="InterPro" id="IPR005155">
    <property type="entry name" value="UPF0113_PUA"/>
</dbReference>
<dbReference type="InterPro" id="IPR040598">
    <property type="entry name" value="NIP7_N"/>
</dbReference>
<keyword evidence="5 7" id="KW-0539">Nucleus</keyword>
<dbReference type="Pfam" id="PF03657">
    <property type="entry name" value="UPF0113"/>
    <property type="match status" value="1"/>
</dbReference>
<keyword evidence="4 7" id="KW-0694">RNA-binding</keyword>
<dbReference type="InterPro" id="IPR015947">
    <property type="entry name" value="PUA-like_sf"/>
</dbReference>
<comment type="function">
    <text evidence="6 7">Required for proper 27S pre-rRNA processing and 60S ribosome subunit assembly.</text>
</comment>
<feature type="domain" description="PUA" evidence="8">
    <location>
        <begin position="95"/>
        <end position="170"/>
    </location>
</feature>
<dbReference type="InParanoid" id="A0A0L0H4W4"/>
<proteinExistence type="inferred from homology"/>
<dbReference type="FunCoup" id="A0A0L0H4W4">
    <property type="interactions" value="429"/>
</dbReference>
<evidence type="ECO:0000259" key="8">
    <source>
        <dbReference type="SMART" id="SM00359"/>
    </source>
</evidence>
<dbReference type="SMART" id="SM00359">
    <property type="entry name" value="PUA"/>
    <property type="match status" value="1"/>
</dbReference>
<accession>A0A0L0H4W4</accession>
<dbReference type="EMBL" id="KQ257472">
    <property type="protein sequence ID" value="KNC96009.1"/>
    <property type="molecule type" value="Genomic_DNA"/>
</dbReference>
<keyword evidence="10" id="KW-1185">Reference proteome</keyword>
<evidence type="ECO:0000313" key="10">
    <source>
        <dbReference type="Proteomes" id="UP000053201"/>
    </source>
</evidence>
<evidence type="ECO:0000313" key="9">
    <source>
        <dbReference type="EMBL" id="KNC96009.1"/>
    </source>
</evidence>
<dbReference type="RefSeq" id="XP_016604049.1">
    <property type="nucleotide sequence ID" value="XM_016756752.1"/>
</dbReference>
<evidence type="ECO:0000256" key="1">
    <source>
        <dbReference type="ARBA" id="ARBA00004604"/>
    </source>
</evidence>
<sequence length="180" mass="20762">MRPLTEEETKIFFEKLAKYIGRNIVHLIDRPDEPYCFRLQRDRVFYVSEAIMKRATCVGRDNLLSLGVCFGKFTKTLKFKLHITALEYLAQYAKYKIWVKPSGEMPFLYGNHVLKAHLGRITEDTPEHQGVVIYSMGDVPLGFGVTARSTQDCRKLDPSAICVFHQADVGEYLRDEEHLT</sequence>
<organism evidence="9 10">
    <name type="scientific">Spizellomyces punctatus (strain DAOM BR117)</name>
    <dbReference type="NCBI Taxonomy" id="645134"/>
    <lineage>
        <taxon>Eukaryota</taxon>
        <taxon>Fungi</taxon>
        <taxon>Fungi incertae sedis</taxon>
        <taxon>Chytridiomycota</taxon>
        <taxon>Chytridiomycota incertae sedis</taxon>
        <taxon>Chytridiomycetes</taxon>
        <taxon>Spizellomycetales</taxon>
        <taxon>Spizellomycetaceae</taxon>
        <taxon>Spizellomyces</taxon>
    </lineage>
</organism>
<dbReference type="PIRSF" id="PIRSF017190">
    <property type="entry name" value="Rbsml_synth_fac_NIP7"/>
    <property type="match status" value="1"/>
</dbReference>
<dbReference type="GO" id="GO:0000463">
    <property type="term" value="P:maturation of LSU-rRNA from tricistronic rRNA transcript (SSU-rRNA, 5.8S rRNA, LSU-rRNA)"/>
    <property type="evidence" value="ECO:0007669"/>
    <property type="project" value="EnsemblFungi"/>
</dbReference>
<dbReference type="eggNOG" id="KOG3492">
    <property type="taxonomic scope" value="Eukaryota"/>
</dbReference>
<dbReference type="SUPFAM" id="SSF88802">
    <property type="entry name" value="Pre-PUA domain"/>
    <property type="match status" value="1"/>
</dbReference>
<dbReference type="Pfam" id="PF17833">
    <property type="entry name" value="pre-PUA_NIP7"/>
    <property type="match status" value="1"/>
</dbReference>
<dbReference type="GeneID" id="27691757"/>
<protein>
    <recommendedName>
        <fullName evidence="7">60S ribosome subunit biogenesis protein NIP7</fullName>
    </recommendedName>
</protein>
<dbReference type="Proteomes" id="UP000053201">
    <property type="component" value="Unassembled WGS sequence"/>
</dbReference>
<reference evidence="9 10" key="1">
    <citation type="submission" date="2009-08" db="EMBL/GenBank/DDBJ databases">
        <title>The Genome Sequence of Spizellomyces punctatus strain DAOM BR117.</title>
        <authorList>
            <consortium name="The Broad Institute Genome Sequencing Platform"/>
            <person name="Russ C."/>
            <person name="Cuomo C."/>
            <person name="Shea T."/>
            <person name="Young S.K."/>
            <person name="Zeng Q."/>
            <person name="Koehrsen M."/>
            <person name="Haas B."/>
            <person name="Borodovsky M."/>
            <person name="Guigo R."/>
            <person name="Alvarado L."/>
            <person name="Berlin A."/>
            <person name="Bochicchio J."/>
            <person name="Borenstein D."/>
            <person name="Chapman S."/>
            <person name="Chen Z."/>
            <person name="Engels R."/>
            <person name="Freedman E."/>
            <person name="Gellesch M."/>
            <person name="Goldberg J."/>
            <person name="Griggs A."/>
            <person name="Gujja S."/>
            <person name="Heiman D."/>
            <person name="Hepburn T."/>
            <person name="Howarth C."/>
            <person name="Jen D."/>
            <person name="Larson L."/>
            <person name="Lewis B."/>
            <person name="Mehta T."/>
            <person name="Park D."/>
            <person name="Pearson M."/>
            <person name="Roberts A."/>
            <person name="Saif S."/>
            <person name="Shenoy N."/>
            <person name="Sisk P."/>
            <person name="Stolte C."/>
            <person name="Sykes S."/>
            <person name="Thomson T."/>
            <person name="Walk T."/>
            <person name="White J."/>
            <person name="Yandava C."/>
            <person name="Burger G."/>
            <person name="Gray M.W."/>
            <person name="Holland P.W.H."/>
            <person name="King N."/>
            <person name="Lang F.B.F."/>
            <person name="Roger A.J."/>
            <person name="Ruiz-Trillo I."/>
            <person name="Lander E."/>
            <person name="Nusbaum C."/>
        </authorList>
    </citation>
    <scope>NUCLEOTIDE SEQUENCE [LARGE SCALE GENOMIC DNA]</scope>
    <source>
        <strain evidence="9 10">DAOM BR117</strain>
    </source>
</reference>
<dbReference type="CDD" id="cd21151">
    <property type="entry name" value="PUA_Nip7-like"/>
    <property type="match status" value="1"/>
</dbReference>
<dbReference type="CDD" id="cd21146">
    <property type="entry name" value="Nip7_N_euk"/>
    <property type="match status" value="1"/>
</dbReference>
<evidence type="ECO:0000256" key="5">
    <source>
        <dbReference type="ARBA" id="ARBA00023242"/>
    </source>
</evidence>